<dbReference type="Proteomes" id="UP001157418">
    <property type="component" value="Unassembled WGS sequence"/>
</dbReference>
<evidence type="ECO:0000313" key="3">
    <source>
        <dbReference type="Proteomes" id="UP001157418"/>
    </source>
</evidence>
<proteinExistence type="predicted"/>
<dbReference type="Gene3D" id="1.20.1280.50">
    <property type="match status" value="1"/>
</dbReference>
<dbReference type="SUPFAM" id="SSF81383">
    <property type="entry name" value="F-box domain"/>
    <property type="match status" value="1"/>
</dbReference>
<protein>
    <recommendedName>
        <fullName evidence="1">F-box domain-containing protein</fullName>
    </recommendedName>
</protein>
<dbReference type="InterPro" id="IPR050796">
    <property type="entry name" value="SCF_F-box_component"/>
</dbReference>
<evidence type="ECO:0000259" key="1">
    <source>
        <dbReference type="PROSITE" id="PS50181"/>
    </source>
</evidence>
<dbReference type="SMART" id="SM00256">
    <property type="entry name" value="FBOX"/>
    <property type="match status" value="1"/>
</dbReference>
<dbReference type="NCBIfam" id="TIGR01640">
    <property type="entry name" value="F_box_assoc_1"/>
    <property type="match status" value="1"/>
</dbReference>
<keyword evidence="3" id="KW-1185">Reference proteome</keyword>
<feature type="domain" description="F-box" evidence="1">
    <location>
        <begin position="59"/>
        <end position="105"/>
    </location>
</feature>
<dbReference type="Pfam" id="PF08268">
    <property type="entry name" value="FBA_3"/>
    <property type="match status" value="1"/>
</dbReference>
<dbReference type="InterPro" id="IPR036047">
    <property type="entry name" value="F-box-like_dom_sf"/>
</dbReference>
<comment type="caution">
    <text evidence="2">The sequence shown here is derived from an EMBL/GenBank/DDBJ whole genome shotgun (WGS) entry which is preliminary data.</text>
</comment>
<evidence type="ECO:0000313" key="2">
    <source>
        <dbReference type="EMBL" id="CAH1430860.1"/>
    </source>
</evidence>
<dbReference type="InterPro" id="IPR013187">
    <property type="entry name" value="F-box-assoc_dom_typ3"/>
</dbReference>
<reference evidence="2 3" key="1">
    <citation type="submission" date="2022-01" db="EMBL/GenBank/DDBJ databases">
        <authorList>
            <person name="Xiong W."/>
            <person name="Schranz E."/>
        </authorList>
    </citation>
    <scope>NUCLEOTIDE SEQUENCE [LARGE SCALE GENOMIC DNA]</scope>
</reference>
<accession>A0AAU9N8X0</accession>
<organism evidence="2 3">
    <name type="scientific">Lactuca virosa</name>
    <dbReference type="NCBI Taxonomy" id="75947"/>
    <lineage>
        <taxon>Eukaryota</taxon>
        <taxon>Viridiplantae</taxon>
        <taxon>Streptophyta</taxon>
        <taxon>Embryophyta</taxon>
        <taxon>Tracheophyta</taxon>
        <taxon>Spermatophyta</taxon>
        <taxon>Magnoliopsida</taxon>
        <taxon>eudicotyledons</taxon>
        <taxon>Gunneridae</taxon>
        <taxon>Pentapetalae</taxon>
        <taxon>asterids</taxon>
        <taxon>campanulids</taxon>
        <taxon>Asterales</taxon>
        <taxon>Asteraceae</taxon>
        <taxon>Cichorioideae</taxon>
        <taxon>Cichorieae</taxon>
        <taxon>Lactucinae</taxon>
        <taxon>Lactuca</taxon>
    </lineage>
</organism>
<dbReference type="InterPro" id="IPR001810">
    <property type="entry name" value="F-box_dom"/>
</dbReference>
<dbReference type="PANTHER" id="PTHR31672">
    <property type="entry name" value="BNACNNG10540D PROTEIN"/>
    <property type="match status" value="1"/>
</dbReference>
<dbReference type="EMBL" id="CAKMRJ010003334">
    <property type="protein sequence ID" value="CAH1430860.1"/>
    <property type="molecule type" value="Genomic_DNA"/>
</dbReference>
<gene>
    <name evidence="2" type="ORF">LVIROSA_LOCUS17606</name>
</gene>
<sequence>MKRLPGNSKPFQNSRCLATCRRSALVISLSLAVTVSLSSAPKIQIYTFKQKNIEGTRHPTTMENLPHEVLSDIFIQLSAKQLAQMRRVCKDWNALLSESSFVKSHLHRSIHHNDEILMFFGFGFDCISITARPSHSPKIEFTNFFKFHANPQSERSFGNIIGSVNGLICFYYRVGDDYAVCIRNHSLSAVLTLPPCSLGSSHNPGKIYFRFGYDPKTDDYKLVKLIALFNPRRMEPQVEVYSLRKGSWELIFQSFPSHITGIKDEDEVCVDGHEGHVHWLCYTGLNWMTPSILAFDLSVKTFSEIPLPDSLLDYGGHECFIVLGVLAGKLCVMSCIFESGKCELWVMDEYGVAESWVKHHAFSQFNGDDRIIPFWIYITHDGKGGEDGGRRLSVLVVAADGRRSYEAMRMTTRKLSFLFVSLRKEGKLKEDGGGRRRQWWNTRATLAVRKAWMVGGSEGNGWGFLA</sequence>
<dbReference type="PROSITE" id="PS50181">
    <property type="entry name" value="FBOX"/>
    <property type="match status" value="1"/>
</dbReference>
<dbReference type="AlphaFoldDB" id="A0AAU9N8X0"/>
<name>A0AAU9N8X0_9ASTR</name>
<dbReference type="InterPro" id="IPR017451">
    <property type="entry name" value="F-box-assoc_interact_dom"/>
</dbReference>
<dbReference type="PANTHER" id="PTHR31672:SF13">
    <property type="entry name" value="F-BOX PROTEIN CPR30-LIKE"/>
    <property type="match status" value="1"/>
</dbReference>
<dbReference type="Pfam" id="PF12937">
    <property type="entry name" value="F-box-like"/>
    <property type="match status" value="1"/>
</dbReference>